<keyword evidence="1" id="KW-1133">Transmembrane helix</keyword>
<sequence>MLKKHLATLTIAVVAVLAVPVAAQAAGYVAADLISVSGDQQAGGEVSVAFGDGAFENLERVSVAVTGEGAVTFGLVRAATVDVVRSATRVGALDLTVILPADATGSYTLTATGLSSQSVGTATITVVAADGSASLPSAGFAVPVLLPIIIVAMLLLGLALVLIRRRLARQQHA</sequence>
<dbReference type="OrthoDB" id="5125447at2"/>
<keyword evidence="1" id="KW-0472">Membrane</keyword>
<reference evidence="3 4" key="1">
    <citation type="submission" date="2019-03" db="EMBL/GenBank/DDBJ databases">
        <title>Genomics of glacier-inhabiting Cryobacterium strains.</title>
        <authorList>
            <person name="Liu Q."/>
            <person name="Xin Y.-H."/>
        </authorList>
    </citation>
    <scope>NUCLEOTIDE SEQUENCE [LARGE SCALE GENOMIC DNA]</scope>
    <source>
        <strain evidence="3 4">Sr36</strain>
    </source>
</reference>
<evidence type="ECO:0000313" key="4">
    <source>
        <dbReference type="Proteomes" id="UP000298154"/>
    </source>
</evidence>
<protein>
    <recommendedName>
        <fullName evidence="5">Sortase</fullName>
    </recommendedName>
</protein>
<accession>A0A4R9ANQ5</accession>
<dbReference type="EMBL" id="SOHK01000012">
    <property type="protein sequence ID" value="TFD66495.1"/>
    <property type="molecule type" value="Genomic_DNA"/>
</dbReference>
<comment type="caution">
    <text evidence="3">The sequence shown here is derived from an EMBL/GenBank/DDBJ whole genome shotgun (WGS) entry which is preliminary data.</text>
</comment>
<organism evidence="3 4">
    <name type="scientific">Cryobacterium ruanii</name>
    <dbReference type="NCBI Taxonomy" id="1259197"/>
    <lineage>
        <taxon>Bacteria</taxon>
        <taxon>Bacillati</taxon>
        <taxon>Actinomycetota</taxon>
        <taxon>Actinomycetes</taxon>
        <taxon>Micrococcales</taxon>
        <taxon>Microbacteriaceae</taxon>
        <taxon>Cryobacterium</taxon>
    </lineage>
</organism>
<feature type="chain" id="PRO_5020654860" description="Sortase" evidence="2">
    <location>
        <begin position="26"/>
        <end position="173"/>
    </location>
</feature>
<dbReference type="Proteomes" id="UP000298154">
    <property type="component" value="Unassembled WGS sequence"/>
</dbReference>
<name>A0A4R9ANQ5_9MICO</name>
<dbReference type="RefSeq" id="WP_134555625.1">
    <property type="nucleotide sequence ID" value="NZ_SOHK01000012.1"/>
</dbReference>
<feature type="transmembrane region" description="Helical" evidence="1">
    <location>
        <begin position="140"/>
        <end position="163"/>
    </location>
</feature>
<evidence type="ECO:0000256" key="2">
    <source>
        <dbReference type="SAM" id="SignalP"/>
    </source>
</evidence>
<evidence type="ECO:0008006" key="5">
    <source>
        <dbReference type="Google" id="ProtNLM"/>
    </source>
</evidence>
<keyword evidence="1" id="KW-0812">Transmembrane</keyword>
<feature type="signal peptide" evidence="2">
    <location>
        <begin position="1"/>
        <end position="25"/>
    </location>
</feature>
<keyword evidence="4" id="KW-1185">Reference proteome</keyword>
<proteinExistence type="predicted"/>
<keyword evidence="2" id="KW-0732">Signal</keyword>
<evidence type="ECO:0000313" key="3">
    <source>
        <dbReference type="EMBL" id="TFD66495.1"/>
    </source>
</evidence>
<dbReference type="AlphaFoldDB" id="A0A4R9ANQ5"/>
<gene>
    <name evidence="3" type="ORF">E3T47_08455</name>
</gene>
<evidence type="ECO:0000256" key="1">
    <source>
        <dbReference type="SAM" id="Phobius"/>
    </source>
</evidence>